<dbReference type="AlphaFoldDB" id="A0A2N3Y4V8"/>
<accession>A0A2N3Y4V8</accession>
<comment type="caution">
    <text evidence="3">The sequence shown here is derived from an EMBL/GenBank/DDBJ whole genome shotgun (WGS) entry which is preliminary data.</text>
</comment>
<evidence type="ECO:0000259" key="2">
    <source>
        <dbReference type="Pfam" id="PF00188"/>
    </source>
</evidence>
<organism evidence="3 4">
    <name type="scientific">Saccharopolyspora spinosa</name>
    <dbReference type="NCBI Taxonomy" id="60894"/>
    <lineage>
        <taxon>Bacteria</taxon>
        <taxon>Bacillati</taxon>
        <taxon>Actinomycetota</taxon>
        <taxon>Actinomycetes</taxon>
        <taxon>Pseudonocardiales</taxon>
        <taxon>Pseudonocardiaceae</taxon>
        <taxon>Saccharopolyspora</taxon>
    </lineage>
</organism>
<dbReference type="PANTHER" id="PTHR31157">
    <property type="entry name" value="SCP DOMAIN-CONTAINING PROTEIN"/>
    <property type="match status" value="1"/>
</dbReference>
<evidence type="ECO:0000313" key="3">
    <source>
        <dbReference type="EMBL" id="PKW17861.1"/>
    </source>
</evidence>
<reference evidence="3" key="1">
    <citation type="submission" date="2017-12" db="EMBL/GenBank/DDBJ databases">
        <title>Sequencing the genomes of 1000 Actinobacteria strains.</title>
        <authorList>
            <person name="Klenk H.-P."/>
        </authorList>
    </citation>
    <scope>NUCLEOTIDE SEQUENCE [LARGE SCALE GENOMIC DNA]</scope>
    <source>
        <strain evidence="3">DSM 44228</strain>
    </source>
</reference>
<feature type="domain" description="SCP" evidence="2">
    <location>
        <begin position="41"/>
        <end position="153"/>
    </location>
</feature>
<dbReference type="Proteomes" id="UP000233786">
    <property type="component" value="Unassembled WGS sequence"/>
</dbReference>
<dbReference type="SUPFAM" id="SSF55797">
    <property type="entry name" value="PR-1-like"/>
    <property type="match status" value="1"/>
</dbReference>
<dbReference type="InterPro" id="IPR035940">
    <property type="entry name" value="CAP_sf"/>
</dbReference>
<sequence>MKPPNYRRSVTALTALLIGIGTAAAWAPAAGAASSVEDQVVNLVNDKRADAGCKSVSVDSRLSASAKAHSADMAKRAYFDHTTPDGVTFSQRISKAGYPSPGAENIAMGYQTAQEVMDGWMKSDGHKANILNCSNKTIGVAVDTDGYYWTQDFGR</sequence>
<dbReference type="Pfam" id="PF00188">
    <property type="entry name" value="CAP"/>
    <property type="match status" value="1"/>
</dbReference>
<feature type="chain" id="PRO_5014982249" evidence="1">
    <location>
        <begin position="33"/>
        <end position="155"/>
    </location>
</feature>
<dbReference type="Gene3D" id="3.40.33.10">
    <property type="entry name" value="CAP"/>
    <property type="match status" value="1"/>
</dbReference>
<feature type="signal peptide" evidence="1">
    <location>
        <begin position="1"/>
        <end position="32"/>
    </location>
</feature>
<protein>
    <submittedName>
        <fullName evidence="3">Uncharacterized protein YkwD</fullName>
    </submittedName>
</protein>
<keyword evidence="1" id="KW-0732">Signal</keyword>
<dbReference type="OrthoDB" id="8611574at2"/>
<dbReference type="STRING" id="994479.GCA_000194155_05719"/>
<proteinExistence type="predicted"/>
<dbReference type="InterPro" id="IPR014044">
    <property type="entry name" value="CAP_dom"/>
</dbReference>
<keyword evidence="4" id="KW-1185">Reference proteome</keyword>
<dbReference type="PANTHER" id="PTHR31157:SF1">
    <property type="entry name" value="SCP DOMAIN-CONTAINING PROTEIN"/>
    <property type="match status" value="1"/>
</dbReference>
<dbReference type="CDD" id="cd05379">
    <property type="entry name" value="CAP_bacterial"/>
    <property type="match status" value="1"/>
</dbReference>
<name>A0A2N3Y4V8_SACSN</name>
<gene>
    <name evidence="3" type="ORF">A8926_5884</name>
</gene>
<dbReference type="EMBL" id="PJNB01000001">
    <property type="protein sequence ID" value="PKW17861.1"/>
    <property type="molecule type" value="Genomic_DNA"/>
</dbReference>
<evidence type="ECO:0000256" key="1">
    <source>
        <dbReference type="SAM" id="SignalP"/>
    </source>
</evidence>
<evidence type="ECO:0000313" key="4">
    <source>
        <dbReference type="Proteomes" id="UP000233786"/>
    </source>
</evidence>